<gene>
    <name evidence="2" type="ORF">M9458_038537</name>
</gene>
<organism evidence="2 3">
    <name type="scientific">Cirrhinus mrigala</name>
    <name type="common">Mrigala</name>
    <dbReference type="NCBI Taxonomy" id="683832"/>
    <lineage>
        <taxon>Eukaryota</taxon>
        <taxon>Metazoa</taxon>
        <taxon>Chordata</taxon>
        <taxon>Craniata</taxon>
        <taxon>Vertebrata</taxon>
        <taxon>Euteleostomi</taxon>
        <taxon>Actinopterygii</taxon>
        <taxon>Neopterygii</taxon>
        <taxon>Teleostei</taxon>
        <taxon>Ostariophysi</taxon>
        <taxon>Cypriniformes</taxon>
        <taxon>Cyprinidae</taxon>
        <taxon>Labeoninae</taxon>
        <taxon>Labeonini</taxon>
        <taxon>Cirrhinus</taxon>
    </lineage>
</organism>
<dbReference type="EMBL" id="JAMKFB020000019">
    <property type="protein sequence ID" value="KAL0166693.1"/>
    <property type="molecule type" value="Genomic_DNA"/>
</dbReference>
<sequence>TSTPPAIAATPVPALPPPIAVNSYPPVPAPPNGQSASETLYTNGVHPYQ</sequence>
<evidence type="ECO:0000313" key="2">
    <source>
        <dbReference type="EMBL" id="KAL0166693.1"/>
    </source>
</evidence>
<comment type="caution">
    <text evidence="2">The sequence shown here is derived from an EMBL/GenBank/DDBJ whole genome shotgun (WGS) entry which is preliminary data.</text>
</comment>
<feature type="non-terminal residue" evidence="2">
    <location>
        <position position="1"/>
    </location>
</feature>
<evidence type="ECO:0000313" key="3">
    <source>
        <dbReference type="Proteomes" id="UP001529510"/>
    </source>
</evidence>
<dbReference type="Proteomes" id="UP001529510">
    <property type="component" value="Unassembled WGS sequence"/>
</dbReference>
<name>A0ABD0NXT6_CIRMR</name>
<feature type="compositionally biased region" description="Polar residues" evidence="1">
    <location>
        <begin position="32"/>
        <end position="42"/>
    </location>
</feature>
<feature type="non-terminal residue" evidence="2">
    <location>
        <position position="49"/>
    </location>
</feature>
<evidence type="ECO:0000256" key="1">
    <source>
        <dbReference type="SAM" id="MobiDB-lite"/>
    </source>
</evidence>
<proteinExistence type="predicted"/>
<accession>A0ABD0NXT6</accession>
<dbReference type="AlphaFoldDB" id="A0ABD0NXT6"/>
<reference evidence="2 3" key="1">
    <citation type="submission" date="2024-05" db="EMBL/GenBank/DDBJ databases">
        <title>Genome sequencing and assembly of Indian major carp, Cirrhinus mrigala (Hamilton, 1822).</title>
        <authorList>
            <person name="Mohindra V."/>
            <person name="Chowdhury L.M."/>
            <person name="Lal K."/>
            <person name="Jena J.K."/>
        </authorList>
    </citation>
    <scope>NUCLEOTIDE SEQUENCE [LARGE SCALE GENOMIC DNA]</scope>
    <source>
        <strain evidence="2">CM1030</strain>
        <tissue evidence="2">Blood</tissue>
    </source>
</reference>
<protein>
    <submittedName>
        <fullName evidence="2">Uncharacterized protein</fullName>
    </submittedName>
</protein>
<keyword evidence="3" id="KW-1185">Reference proteome</keyword>
<feature type="region of interest" description="Disordered" evidence="1">
    <location>
        <begin position="25"/>
        <end position="49"/>
    </location>
</feature>